<keyword evidence="3" id="KW-1185">Reference proteome</keyword>
<protein>
    <submittedName>
        <fullName evidence="2">Uncharacterized protein</fullName>
    </submittedName>
</protein>
<comment type="caution">
    <text evidence="2">The sequence shown here is derived from an EMBL/GenBank/DDBJ whole genome shotgun (WGS) entry which is preliminary data.</text>
</comment>
<proteinExistence type="predicted"/>
<sequence length="660" mass="74218">MVPDHLLEGPDVPNSAKRLIMAVDFGTTYSAIAYVALEDGQSGDYLAAADIRTIQNYPDDATFGNLNDEMRSEVPTEVIYPSNSSFRVNEGMSEGSSETEHQLDDPPASSEAARDGQDEQSSSSNRLAVFGSDQYDRDTEEMSVDEDNTFRWGYGAHEAWGRSSTHVDSHHAPLARFKLLLDDSPRTAAVRDELSVTVNKLKRKKIIIQDHREVIVDFLTCLLRHARSELQSAGYDDNYKLEMVLCVPAIWTQKACRIMQTAMAKAMRQAGLPGVDEDNSIKDLFIVSEPEAAAAFVLAESRDISRMLTNRTNSQETLLCCGLYGSSYINEGFRALLRDLLSGETYLETDDMTINGWIEKIMVNDFEYRIKRTFDCYSAKRHKSFDVPGLRANPEKGFRRGSVQIPEIFLGRLEGIGSVMEEQIDKAFAADTRVTKVLLIGGFAASVSLRRYIADRLVDFCHKKNYPLPQLLHPPNTATAVARGAVLRAFDKERGPRRFARSSYGVLRTEEWEAFPEHRDGGKKSYDRHDGQPYAVGTVDWVLKLGQEVDPVWTCRPFLCNHTFDCFPVRDLVCKEVLYLGHPNNAGAEVVGEIVVDFSFLRTEGLIQPIDGGFNKKGKRVGRRHYRVTYTMVIKVVDRDLRFRKKCKINIASGFLPGVK</sequence>
<reference evidence="2" key="2">
    <citation type="submission" date="2023-06" db="EMBL/GenBank/DDBJ databases">
        <authorList>
            <consortium name="Lawrence Berkeley National Laboratory"/>
            <person name="Mondo S.J."/>
            <person name="Hensen N."/>
            <person name="Bonometti L."/>
            <person name="Westerberg I."/>
            <person name="Brannstrom I.O."/>
            <person name="Guillou S."/>
            <person name="Cros-Aarteil S."/>
            <person name="Calhoun S."/>
            <person name="Haridas S."/>
            <person name="Kuo A."/>
            <person name="Pangilinan J."/>
            <person name="Riley R."/>
            <person name="Labutti K."/>
            <person name="Andreopoulos B."/>
            <person name="Lipzen A."/>
            <person name="Chen C."/>
            <person name="Yanf M."/>
            <person name="Daum C."/>
            <person name="Ng V."/>
            <person name="Clum A."/>
            <person name="Steindorff A."/>
            <person name="Ohm R."/>
            <person name="Martin F."/>
            <person name="Silar P."/>
            <person name="Natvig D."/>
            <person name="Lalanne C."/>
            <person name="Gautier V."/>
            <person name="Ament-Velasquez S.L."/>
            <person name="Kruys A."/>
            <person name="Hutchinson M.I."/>
            <person name="Powell A.J."/>
            <person name="Barry K."/>
            <person name="Miller A.N."/>
            <person name="Grigoriev I.V."/>
            <person name="Debuchy R."/>
            <person name="Gladieux P."/>
            <person name="Thoren M.H."/>
            <person name="Johannesson H."/>
        </authorList>
    </citation>
    <scope>NUCLEOTIDE SEQUENCE</scope>
    <source>
        <strain evidence="2">CBS 333.67</strain>
    </source>
</reference>
<evidence type="ECO:0000313" key="3">
    <source>
        <dbReference type="Proteomes" id="UP001273166"/>
    </source>
</evidence>
<organism evidence="2 3">
    <name type="scientific">Chaetomium strumarium</name>
    <dbReference type="NCBI Taxonomy" id="1170767"/>
    <lineage>
        <taxon>Eukaryota</taxon>
        <taxon>Fungi</taxon>
        <taxon>Dikarya</taxon>
        <taxon>Ascomycota</taxon>
        <taxon>Pezizomycotina</taxon>
        <taxon>Sordariomycetes</taxon>
        <taxon>Sordariomycetidae</taxon>
        <taxon>Sordariales</taxon>
        <taxon>Chaetomiaceae</taxon>
        <taxon>Chaetomium</taxon>
    </lineage>
</organism>
<dbReference type="EMBL" id="JAUDZG010000002">
    <property type="protein sequence ID" value="KAK3307769.1"/>
    <property type="molecule type" value="Genomic_DNA"/>
</dbReference>
<reference evidence="2" key="1">
    <citation type="journal article" date="2023" name="Mol. Phylogenet. Evol.">
        <title>Genome-scale phylogeny and comparative genomics of the fungal order Sordariales.</title>
        <authorList>
            <person name="Hensen N."/>
            <person name="Bonometti L."/>
            <person name="Westerberg I."/>
            <person name="Brannstrom I.O."/>
            <person name="Guillou S."/>
            <person name="Cros-Aarteil S."/>
            <person name="Calhoun S."/>
            <person name="Haridas S."/>
            <person name="Kuo A."/>
            <person name="Mondo S."/>
            <person name="Pangilinan J."/>
            <person name="Riley R."/>
            <person name="LaButti K."/>
            <person name="Andreopoulos B."/>
            <person name="Lipzen A."/>
            <person name="Chen C."/>
            <person name="Yan M."/>
            <person name="Daum C."/>
            <person name="Ng V."/>
            <person name="Clum A."/>
            <person name="Steindorff A."/>
            <person name="Ohm R.A."/>
            <person name="Martin F."/>
            <person name="Silar P."/>
            <person name="Natvig D.O."/>
            <person name="Lalanne C."/>
            <person name="Gautier V."/>
            <person name="Ament-Velasquez S.L."/>
            <person name="Kruys A."/>
            <person name="Hutchinson M.I."/>
            <person name="Powell A.J."/>
            <person name="Barry K."/>
            <person name="Miller A.N."/>
            <person name="Grigoriev I.V."/>
            <person name="Debuchy R."/>
            <person name="Gladieux P."/>
            <person name="Hiltunen Thoren M."/>
            <person name="Johannesson H."/>
        </authorList>
    </citation>
    <scope>NUCLEOTIDE SEQUENCE</scope>
    <source>
        <strain evidence="2">CBS 333.67</strain>
    </source>
</reference>
<name>A0AAJ0GX79_9PEZI</name>
<gene>
    <name evidence="2" type="ORF">B0T15DRAFT_391281</name>
</gene>
<dbReference type="PANTHER" id="PTHR42749:SF8">
    <property type="entry name" value="HSP70 FAMILY PROTEIN (AFU_ORTHOLOGUE AFUA_3G13740)"/>
    <property type="match status" value="1"/>
</dbReference>
<evidence type="ECO:0000256" key="1">
    <source>
        <dbReference type="SAM" id="MobiDB-lite"/>
    </source>
</evidence>
<dbReference type="PANTHER" id="PTHR42749">
    <property type="entry name" value="CELL SHAPE-DETERMINING PROTEIN MREB"/>
    <property type="match status" value="1"/>
</dbReference>
<accession>A0AAJ0GX79</accession>
<feature type="region of interest" description="Disordered" evidence="1">
    <location>
        <begin position="81"/>
        <end position="144"/>
    </location>
</feature>
<dbReference type="RefSeq" id="XP_062723549.1">
    <property type="nucleotide sequence ID" value="XM_062864580.1"/>
</dbReference>
<dbReference type="GeneID" id="87883409"/>
<dbReference type="Proteomes" id="UP001273166">
    <property type="component" value="Unassembled WGS sequence"/>
</dbReference>
<dbReference type="AlphaFoldDB" id="A0AAJ0GX79"/>
<dbReference type="InterPro" id="IPR043129">
    <property type="entry name" value="ATPase_NBD"/>
</dbReference>
<dbReference type="SUPFAM" id="SSF53067">
    <property type="entry name" value="Actin-like ATPase domain"/>
    <property type="match status" value="2"/>
</dbReference>
<dbReference type="Gene3D" id="3.30.420.40">
    <property type="match status" value="1"/>
</dbReference>
<evidence type="ECO:0000313" key="2">
    <source>
        <dbReference type="EMBL" id="KAK3307769.1"/>
    </source>
</evidence>
<dbReference type="CDD" id="cd10170">
    <property type="entry name" value="ASKHA_NBD_HSP70"/>
    <property type="match status" value="1"/>
</dbReference>